<dbReference type="Proteomes" id="UP000176349">
    <property type="component" value="Unassembled WGS sequence"/>
</dbReference>
<reference evidence="2 3" key="1">
    <citation type="journal article" date="2016" name="Nat. Commun.">
        <title>Thousands of microbial genomes shed light on interconnected biogeochemical processes in an aquifer system.</title>
        <authorList>
            <person name="Anantharaman K."/>
            <person name="Brown C.T."/>
            <person name="Hug L.A."/>
            <person name="Sharon I."/>
            <person name="Castelle C.J."/>
            <person name="Probst A.J."/>
            <person name="Thomas B.C."/>
            <person name="Singh A."/>
            <person name="Wilkins M.J."/>
            <person name="Karaoz U."/>
            <person name="Brodie E.L."/>
            <person name="Williams K.H."/>
            <person name="Hubbard S.S."/>
            <person name="Banfield J.F."/>
        </authorList>
    </citation>
    <scope>NUCLEOTIDE SEQUENCE [LARGE SCALE GENOMIC DNA]</scope>
</reference>
<dbReference type="InterPro" id="IPR005175">
    <property type="entry name" value="PPC_dom"/>
</dbReference>
<evidence type="ECO:0000313" key="2">
    <source>
        <dbReference type="EMBL" id="OGY97406.1"/>
    </source>
</evidence>
<dbReference type="Gene3D" id="3.30.1330.80">
    <property type="entry name" value="Hypothetical protein, similar to alpha- acetolactate decarboxylase, domain 2"/>
    <property type="match status" value="1"/>
</dbReference>
<dbReference type="PROSITE" id="PS51742">
    <property type="entry name" value="PPC"/>
    <property type="match status" value="1"/>
</dbReference>
<dbReference type="EMBL" id="MHKV01000012">
    <property type="protein sequence ID" value="OGY97406.1"/>
    <property type="molecule type" value="Genomic_DNA"/>
</dbReference>
<dbReference type="AlphaFoldDB" id="A0A1G2C854"/>
<feature type="domain" description="PPC" evidence="1">
    <location>
        <begin position="4"/>
        <end position="138"/>
    </location>
</feature>
<comment type="caution">
    <text evidence="2">The sequence shown here is derived from an EMBL/GenBank/DDBJ whole genome shotgun (WGS) entry which is preliminary data.</text>
</comment>
<dbReference type="CDD" id="cd11378">
    <property type="entry name" value="DUF296"/>
    <property type="match status" value="1"/>
</dbReference>
<protein>
    <recommendedName>
        <fullName evidence="1">PPC domain-containing protein</fullName>
    </recommendedName>
</protein>
<dbReference type="Pfam" id="PF03479">
    <property type="entry name" value="PCC"/>
    <property type="match status" value="1"/>
</dbReference>
<dbReference type="PANTHER" id="PTHR34988:SF1">
    <property type="entry name" value="DNA-BINDING PROTEIN"/>
    <property type="match status" value="1"/>
</dbReference>
<organism evidence="2 3">
    <name type="scientific">Candidatus Liptonbacteria bacterium GWC1_60_9</name>
    <dbReference type="NCBI Taxonomy" id="1798645"/>
    <lineage>
        <taxon>Bacteria</taxon>
        <taxon>Candidatus Liptoniibacteriota</taxon>
    </lineage>
</organism>
<evidence type="ECO:0000259" key="1">
    <source>
        <dbReference type="PROSITE" id="PS51742"/>
    </source>
</evidence>
<name>A0A1G2C854_9BACT</name>
<evidence type="ECO:0000313" key="3">
    <source>
        <dbReference type="Proteomes" id="UP000176349"/>
    </source>
</evidence>
<sequence length="138" mass="15258">MKSFPLSRGEWLVRLDEGEEAVAALMLFVRTKRLRGATFYGQGSLKNPVLAYYDLKKKRYLERQFHGLYEAVGMTGNLAMLGGAPALHCHLVIGDRSLKTHAGHLVRGAAGGTLEVVLRTTRPLRRARDAQTGLNVIL</sequence>
<gene>
    <name evidence="2" type="ORF">A2128_01610</name>
</gene>
<accession>A0A1G2C854</accession>
<dbReference type="PANTHER" id="PTHR34988">
    <property type="entry name" value="PROTEIN, PUTATIVE-RELATED"/>
    <property type="match status" value="1"/>
</dbReference>
<proteinExistence type="predicted"/>
<dbReference type="SUPFAM" id="SSF117856">
    <property type="entry name" value="AF0104/ALDC/Ptd012-like"/>
    <property type="match status" value="1"/>
</dbReference>